<dbReference type="InterPro" id="IPR011042">
    <property type="entry name" value="6-blade_b-propeller_TolB-like"/>
</dbReference>
<sequence>MKLRILLVLVFISLFACKSSQNKSSNTQGHSSYKSDGYSGATRVTDVIHYPKEKHLANIKQLTFGGDNAEAYWSFDNSMITFQSNYKEWGLECDQIFTMGVDETTEDGKKPQMVSTGKGRTTCSYFLPGDSVIVYSSTHLGGDACPPSPKKEDHGGKYVWPVYADFDIFTADLNGNQLRQLTSTPGYDAEPTVSPKGDKIVFTSTRNGDLDLYTMNLDGSDVKQVTSELGYDGGAFFSPDGNKLIFRSSRPKTEQEIKEYKDLLAQDLVMPTDMELYVCNVDGSGLKKITDLGSANWAPFFHPNGKKIIFSSNHHKAKKDGFNLFMINLDGTGLEQITYDGVFDAFPMFSPDGKKIIFSSNRNNNGTSDTNLFIADWVE</sequence>
<dbReference type="Proteomes" id="UP001597201">
    <property type="component" value="Unassembled WGS sequence"/>
</dbReference>
<comment type="similarity">
    <text evidence="1">Belongs to the TolB family.</text>
</comment>
<dbReference type="PANTHER" id="PTHR36842">
    <property type="entry name" value="PROTEIN TOLB HOMOLOG"/>
    <property type="match status" value="1"/>
</dbReference>
<protein>
    <submittedName>
        <fullName evidence="3">TolB family protein</fullName>
    </submittedName>
</protein>
<evidence type="ECO:0000313" key="3">
    <source>
        <dbReference type="EMBL" id="MFD1314423.1"/>
    </source>
</evidence>
<keyword evidence="4" id="KW-1185">Reference proteome</keyword>
<dbReference type="Pfam" id="PF07676">
    <property type="entry name" value="PD40"/>
    <property type="match status" value="4"/>
</dbReference>
<dbReference type="InterPro" id="IPR011659">
    <property type="entry name" value="WD40"/>
</dbReference>
<feature type="chain" id="PRO_5045851149" evidence="2">
    <location>
        <begin position="19"/>
        <end position="379"/>
    </location>
</feature>
<proteinExistence type="inferred from homology"/>
<dbReference type="RefSeq" id="WP_377176005.1">
    <property type="nucleotide sequence ID" value="NZ_JBHTMY010000002.1"/>
</dbReference>
<organism evidence="3 4">
    <name type="scientific">Namhaeicola litoreus</name>
    <dbReference type="NCBI Taxonomy" id="1052145"/>
    <lineage>
        <taxon>Bacteria</taxon>
        <taxon>Pseudomonadati</taxon>
        <taxon>Bacteroidota</taxon>
        <taxon>Flavobacteriia</taxon>
        <taxon>Flavobacteriales</taxon>
        <taxon>Flavobacteriaceae</taxon>
        <taxon>Namhaeicola</taxon>
    </lineage>
</organism>
<gene>
    <name evidence="3" type="ORF">ACFQ39_02250</name>
</gene>
<name>A0ABW3XXV8_9FLAO</name>
<dbReference type="PROSITE" id="PS51257">
    <property type="entry name" value="PROKAR_LIPOPROTEIN"/>
    <property type="match status" value="1"/>
</dbReference>
<evidence type="ECO:0000256" key="1">
    <source>
        <dbReference type="ARBA" id="ARBA00009820"/>
    </source>
</evidence>
<accession>A0ABW3XXV8</accession>
<keyword evidence="2" id="KW-0732">Signal</keyword>
<comment type="caution">
    <text evidence="3">The sequence shown here is derived from an EMBL/GenBank/DDBJ whole genome shotgun (WGS) entry which is preliminary data.</text>
</comment>
<dbReference type="SUPFAM" id="SSF69304">
    <property type="entry name" value="Tricorn protease N-terminal domain"/>
    <property type="match status" value="1"/>
</dbReference>
<evidence type="ECO:0000313" key="4">
    <source>
        <dbReference type="Proteomes" id="UP001597201"/>
    </source>
</evidence>
<dbReference type="PANTHER" id="PTHR36842:SF1">
    <property type="entry name" value="PROTEIN TOLB"/>
    <property type="match status" value="1"/>
</dbReference>
<reference evidence="4" key="1">
    <citation type="journal article" date="2019" name="Int. J. Syst. Evol. Microbiol.">
        <title>The Global Catalogue of Microorganisms (GCM) 10K type strain sequencing project: providing services to taxonomists for standard genome sequencing and annotation.</title>
        <authorList>
            <consortium name="The Broad Institute Genomics Platform"/>
            <consortium name="The Broad Institute Genome Sequencing Center for Infectious Disease"/>
            <person name="Wu L."/>
            <person name="Ma J."/>
        </authorList>
    </citation>
    <scope>NUCLEOTIDE SEQUENCE [LARGE SCALE GENOMIC DNA]</scope>
    <source>
        <strain evidence="4">CCUG 61485</strain>
    </source>
</reference>
<evidence type="ECO:0000256" key="2">
    <source>
        <dbReference type="SAM" id="SignalP"/>
    </source>
</evidence>
<feature type="signal peptide" evidence="2">
    <location>
        <begin position="1"/>
        <end position="18"/>
    </location>
</feature>
<dbReference type="Gene3D" id="2.120.10.30">
    <property type="entry name" value="TolB, C-terminal domain"/>
    <property type="match status" value="2"/>
</dbReference>
<dbReference type="EMBL" id="JBHTMY010000002">
    <property type="protein sequence ID" value="MFD1314423.1"/>
    <property type="molecule type" value="Genomic_DNA"/>
</dbReference>